<reference evidence="6 7" key="1">
    <citation type="submission" date="2023-09" db="EMBL/GenBank/DDBJ databases">
        <authorList>
            <person name="Rey-Velasco X."/>
        </authorList>
    </citation>
    <scope>NUCLEOTIDE SEQUENCE [LARGE SCALE GENOMIC DNA]</scope>
    <source>
        <strain evidence="6 7">W242</strain>
    </source>
</reference>
<keyword evidence="2 4" id="KW-0479">Metal-binding</keyword>
<dbReference type="SUPFAM" id="SSF46626">
    <property type="entry name" value="Cytochrome c"/>
    <property type="match status" value="1"/>
</dbReference>
<gene>
    <name evidence="6" type="ORF">RM538_00490</name>
</gene>
<evidence type="ECO:0000256" key="4">
    <source>
        <dbReference type="PROSITE-ProRule" id="PRU00433"/>
    </source>
</evidence>
<dbReference type="EMBL" id="JAVRHZ010000001">
    <property type="protein sequence ID" value="MDT0554463.1"/>
    <property type="molecule type" value="Genomic_DNA"/>
</dbReference>
<comment type="caution">
    <text evidence="6">The sequence shown here is derived from an EMBL/GenBank/DDBJ whole genome shotgun (WGS) entry which is preliminary data.</text>
</comment>
<name>A0ABU2Y8F4_9FLAO</name>
<organism evidence="6 7">
    <name type="scientific">Patiriisocius hiemis</name>
    <dbReference type="NCBI Taxonomy" id="3075604"/>
    <lineage>
        <taxon>Bacteria</taxon>
        <taxon>Pseudomonadati</taxon>
        <taxon>Bacteroidota</taxon>
        <taxon>Flavobacteriia</taxon>
        <taxon>Flavobacteriales</taxon>
        <taxon>Flavobacteriaceae</taxon>
        <taxon>Patiriisocius</taxon>
    </lineage>
</organism>
<sequence>MKKSIIVLVAITLLACNNSKKEEKETIKIGQNTVNTSVKQTPLEKSIERGAVVYKDFCVQCHLPTGKGVPGNFPPLAGSNWLTEKRTESIHAVKYGQKGEIKVNGVTYNGIMTPMGLSDKEIADVLNYSMNSWGNTQKVMVTEEEVAKVSK</sequence>
<evidence type="ECO:0000256" key="1">
    <source>
        <dbReference type="ARBA" id="ARBA00022617"/>
    </source>
</evidence>
<dbReference type="Pfam" id="PF00034">
    <property type="entry name" value="Cytochrom_C"/>
    <property type="match status" value="1"/>
</dbReference>
<dbReference type="InterPro" id="IPR051459">
    <property type="entry name" value="Cytochrome_c-type_DH"/>
</dbReference>
<dbReference type="PROSITE" id="PS51007">
    <property type="entry name" value="CYTC"/>
    <property type="match status" value="1"/>
</dbReference>
<accession>A0ABU2Y8F4</accession>
<dbReference type="InterPro" id="IPR009056">
    <property type="entry name" value="Cyt_c-like_dom"/>
</dbReference>
<keyword evidence="7" id="KW-1185">Reference proteome</keyword>
<protein>
    <submittedName>
        <fullName evidence="6">Cytochrome c</fullName>
    </submittedName>
</protein>
<proteinExistence type="predicted"/>
<dbReference type="Gene3D" id="1.10.760.10">
    <property type="entry name" value="Cytochrome c-like domain"/>
    <property type="match status" value="1"/>
</dbReference>
<dbReference type="Proteomes" id="UP001254488">
    <property type="component" value="Unassembled WGS sequence"/>
</dbReference>
<dbReference type="PROSITE" id="PS51257">
    <property type="entry name" value="PROKAR_LIPOPROTEIN"/>
    <property type="match status" value="1"/>
</dbReference>
<evidence type="ECO:0000256" key="3">
    <source>
        <dbReference type="ARBA" id="ARBA00023004"/>
    </source>
</evidence>
<feature type="domain" description="Cytochrome c" evidence="5">
    <location>
        <begin position="45"/>
        <end position="133"/>
    </location>
</feature>
<evidence type="ECO:0000313" key="6">
    <source>
        <dbReference type="EMBL" id="MDT0554463.1"/>
    </source>
</evidence>
<dbReference type="RefSeq" id="WP_311331429.1">
    <property type="nucleotide sequence ID" value="NZ_JAVRHZ010000001.1"/>
</dbReference>
<evidence type="ECO:0000256" key="2">
    <source>
        <dbReference type="ARBA" id="ARBA00022723"/>
    </source>
</evidence>
<keyword evidence="3 4" id="KW-0408">Iron</keyword>
<dbReference type="PANTHER" id="PTHR35008:SF8">
    <property type="entry name" value="ALCOHOL DEHYDROGENASE CYTOCHROME C SUBUNIT"/>
    <property type="match status" value="1"/>
</dbReference>
<evidence type="ECO:0000313" key="7">
    <source>
        <dbReference type="Proteomes" id="UP001254488"/>
    </source>
</evidence>
<dbReference type="InterPro" id="IPR036909">
    <property type="entry name" value="Cyt_c-like_dom_sf"/>
</dbReference>
<evidence type="ECO:0000259" key="5">
    <source>
        <dbReference type="PROSITE" id="PS51007"/>
    </source>
</evidence>
<dbReference type="PANTHER" id="PTHR35008">
    <property type="entry name" value="BLL4482 PROTEIN-RELATED"/>
    <property type="match status" value="1"/>
</dbReference>
<keyword evidence="1 4" id="KW-0349">Heme</keyword>